<protein>
    <submittedName>
        <fullName evidence="2">Uncharacterized protein</fullName>
    </submittedName>
</protein>
<keyword evidence="3" id="KW-1185">Reference proteome</keyword>
<accession>A0AAV4QP01</accession>
<sequence>MSVLNPSERLVNTNRGHSLKPKLKASPDRCNVKFTSERRPRKVGHSNRTGQPPVLGASMFPCLLHGDAHNKKGCPRTCFRRQADSAKSAEHLLVWRRFETGPSS</sequence>
<proteinExistence type="predicted"/>
<evidence type="ECO:0000313" key="3">
    <source>
        <dbReference type="Proteomes" id="UP001054837"/>
    </source>
</evidence>
<gene>
    <name evidence="2" type="ORF">CDAR_91791</name>
</gene>
<dbReference type="Proteomes" id="UP001054837">
    <property type="component" value="Unassembled WGS sequence"/>
</dbReference>
<dbReference type="AlphaFoldDB" id="A0AAV4QP01"/>
<evidence type="ECO:0000313" key="2">
    <source>
        <dbReference type="EMBL" id="GIY10559.1"/>
    </source>
</evidence>
<name>A0AAV4QP01_9ARAC</name>
<organism evidence="2 3">
    <name type="scientific">Caerostris darwini</name>
    <dbReference type="NCBI Taxonomy" id="1538125"/>
    <lineage>
        <taxon>Eukaryota</taxon>
        <taxon>Metazoa</taxon>
        <taxon>Ecdysozoa</taxon>
        <taxon>Arthropoda</taxon>
        <taxon>Chelicerata</taxon>
        <taxon>Arachnida</taxon>
        <taxon>Araneae</taxon>
        <taxon>Araneomorphae</taxon>
        <taxon>Entelegynae</taxon>
        <taxon>Araneoidea</taxon>
        <taxon>Araneidae</taxon>
        <taxon>Caerostris</taxon>
    </lineage>
</organism>
<evidence type="ECO:0000256" key="1">
    <source>
        <dbReference type="SAM" id="MobiDB-lite"/>
    </source>
</evidence>
<dbReference type="EMBL" id="BPLQ01004772">
    <property type="protein sequence ID" value="GIY10559.1"/>
    <property type="molecule type" value="Genomic_DNA"/>
</dbReference>
<feature type="region of interest" description="Disordered" evidence="1">
    <location>
        <begin position="1"/>
        <end position="28"/>
    </location>
</feature>
<reference evidence="2 3" key="1">
    <citation type="submission" date="2021-06" db="EMBL/GenBank/DDBJ databases">
        <title>Caerostris darwini draft genome.</title>
        <authorList>
            <person name="Kono N."/>
            <person name="Arakawa K."/>
        </authorList>
    </citation>
    <scope>NUCLEOTIDE SEQUENCE [LARGE SCALE GENOMIC DNA]</scope>
</reference>
<comment type="caution">
    <text evidence="2">The sequence shown here is derived from an EMBL/GenBank/DDBJ whole genome shotgun (WGS) entry which is preliminary data.</text>
</comment>